<dbReference type="EMBL" id="CP031034">
    <property type="protein sequence ID" value="QDZ17519.1"/>
    <property type="molecule type" value="Genomic_DNA"/>
</dbReference>
<dbReference type="PANTHER" id="PTHR43393:SF3">
    <property type="entry name" value="LYSINE DECARBOXYLASE-LIKE PROTEIN"/>
    <property type="match status" value="1"/>
</dbReference>
<evidence type="ECO:0000313" key="3">
    <source>
        <dbReference type="Proteomes" id="UP000316726"/>
    </source>
</evidence>
<keyword evidence="1" id="KW-0812">Transmembrane</keyword>
<dbReference type="Pfam" id="PF03641">
    <property type="entry name" value="Lysine_decarbox"/>
    <property type="match status" value="1"/>
</dbReference>
<dbReference type="AlphaFoldDB" id="A0A5B8MB86"/>
<feature type="transmembrane region" description="Helical" evidence="1">
    <location>
        <begin position="6"/>
        <end position="27"/>
    </location>
</feature>
<dbReference type="Gene3D" id="3.40.50.450">
    <property type="match status" value="1"/>
</dbReference>
<evidence type="ECO:0000256" key="1">
    <source>
        <dbReference type="SAM" id="Phobius"/>
    </source>
</evidence>
<dbReference type="InterPro" id="IPR031100">
    <property type="entry name" value="LOG_fam"/>
</dbReference>
<keyword evidence="3" id="KW-1185">Reference proteome</keyword>
<dbReference type="SUPFAM" id="SSF102405">
    <property type="entry name" value="MCP/YpsA-like"/>
    <property type="match status" value="1"/>
</dbReference>
<dbReference type="PANTHER" id="PTHR43393">
    <property type="entry name" value="CYTOKININ RIBOSIDE 5'-MONOPHOSPHATE PHOSPHORIBOHYDROLASE"/>
    <property type="match status" value="1"/>
</dbReference>
<reference evidence="2 3" key="1">
    <citation type="submission" date="2018-07" db="EMBL/GenBank/DDBJ databases">
        <title>The complete nuclear genome of the prasinophyte Chloropicon primus (CCMP1205).</title>
        <authorList>
            <person name="Pombert J.-F."/>
            <person name="Otis C."/>
            <person name="Turmel M."/>
            <person name="Lemieux C."/>
        </authorList>
    </citation>
    <scope>NUCLEOTIDE SEQUENCE [LARGE SCALE GENOMIC DNA]</scope>
    <source>
        <strain evidence="2 3">CCMP1205</strain>
    </source>
</reference>
<gene>
    <name evidence="2" type="ORF">A3770_01p00370</name>
</gene>
<keyword evidence="1" id="KW-0472">Membrane</keyword>
<dbReference type="STRING" id="1764295.A0A5B8MB86"/>
<keyword evidence="1" id="KW-1133">Transmembrane helix</keyword>
<dbReference type="Proteomes" id="UP000316726">
    <property type="component" value="Chromosome 1"/>
</dbReference>
<sequence>MDSSGFLTTAVVTAASAACIGFLTLAAERRLRKTFVDVEETAMDRAAQDMALQSYYEGGKRPHRRNADDLMLGSGRALAQEIRGCFEGINEVGRGIVYFGSARFEPGSELYEKGKALAKSVAELLKVPAWSGGGKGMMGAVTHGCREAGYPVGAVRISREASDCPGKAPPGDNPLHACTVFCQFMASRKIGLTDAGMRVMEDDKTAFIALPGGIGTLDETIEILVLQQLNKLGTNYEVPVILMNYKVKGSDKGYWDGIMKWMDSSEKVGALKKTELSGLKVCDTNEEAVKFLKNFYKV</sequence>
<proteinExistence type="predicted"/>
<name>A0A5B8MB86_9CHLO</name>
<protein>
    <submittedName>
        <fullName evidence="2">Putative lysine decarboxylase</fullName>
    </submittedName>
</protein>
<organism evidence="2 3">
    <name type="scientific">Chloropicon primus</name>
    <dbReference type="NCBI Taxonomy" id="1764295"/>
    <lineage>
        <taxon>Eukaryota</taxon>
        <taxon>Viridiplantae</taxon>
        <taxon>Chlorophyta</taxon>
        <taxon>Chloropicophyceae</taxon>
        <taxon>Chloropicales</taxon>
        <taxon>Chloropicaceae</taxon>
        <taxon>Chloropicon</taxon>
    </lineage>
</organism>
<dbReference type="OrthoDB" id="414463at2759"/>
<dbReference type="InterPro" id="IPR052341">
    <property type="entry name" value="LOG_family_nucleotidases"/>
</dbReference>
<accession>A0A5B8MB86</accession>
<evidence type="ECO:0000313" key="2">
    <source>
        <dbReference type="EMBL" id="QDZ17519.1"/>
    </source>
</evidence>
<dbReference type="GO" id="GO:0005829">
    <property type="term" value="C:cytosol"/>
    <property type="evidence" value="ECO:0007669"/>
    <property type="project" value="TreeGrafter"/>
</dbReference>